<dbReference type="EMBL" id="FOIZ01000002">
    <property type="protein sequence ID" value="SEW38391.1"/>
    <property type="molecule type" value="Genomic_DNA"/>
</dbReference>
<accession>A0A1I0RCR9</accession>
<dbReference type="STRING" id="364200.SAMN04488515_2462"/>
<evidence type="ECO:0000313" key="2">
    <source>
        <dbReference type="Proteomes" id="UP000199167"/>
    </source>
</evidence>
<dbReference type="Proteomes" id="UP000199167">
    <property type="component" value="Unassembled WGS sequence"/>
</dbReference>
<reference evidence="1 2" key="1">
    <citation type="submission" date="2016-10" db="EMBL/GenBank/DDBJ databases">
        <authorList>
            <person name="de Groot N.N."/>
        </authorList>
    </citation>
    <scope>NUCLEOTIDE SEQUENCE [LARGE SCALE GENOMIC DNA]</scope>
    <source>
        <strain evidence="1 2">DSM 17925</strain>
    </source>
</reference>
<dbReference type="RefSeq" id="WP_165611837.1">
    <property type="nucleotide sequence ID" value="NZ_FOIZ01000002.1"/>
</dbReference>
<keyword evidence="2" id="KW-1185">Reference proteome</keyword>
<dbReference type="AlphaFoldDB" id="A0A1I0RCR9"/>
<name>A0A1I0RCR9_9RHOB</name>
<sequence length="47" mass="5149">MTDAAFSIMALMRFGESLALHGTTNDSSQIVESQVLGQDDFLSHCWS</sequence>
<evidence type="ECO:0000313" key="1">
    <source>
        <dbReference type="EMBL" id="SEW38391.1"/>
    </source>
</evidence>
<proteinExistence type="predicted"/>
<organism evidence="1 2">
    <name type="scientific">Cognatiyoonia koreensis</name>
    <dbReference type="NCBI Taxonomy" id="364200"/>
    <lineage>
        <taxon>Bacteria</taxon>
        <taxon>Pseudomonadati</taxon>
        <taxon>Pseudomonadota</taxon>
        <taxon>Alphaproteobacteria</taxon>
        <taxon>Rhodobacterales</taxon>
        <taxon>Paracoccaceae</taxon>
        <taxon>Cognatiyoonia</taxon>
    </lineage>
</organism>
<protein>
    <submittedName>
        <fullName evidence="1">Uncharacterized protein</fullName>
    </submittedName>
</protein>
<gene>
    <name evidence="1" type="ORF">SAMN04488515_2462</name>
</gene>